<feature type="transmembrane region" description="Helical" evidence="1">
    <location>
        <begin position="9"/>
        <end position="28"/>
    </location>
</feature>
<organism evidence="2 3">
    <name type="scientific">Thermococcus profundus</name>
    <dbReference type="NCBI Taxonomy" id="49899"/>
    <lineage>
        <taxon>Archaea</taxon>
        <taxon>Methanobacteriati</taxon>
        <taxon>Methanobacteriota</taxon>
        <taxon>Thermococci</taxon>
        <taxon>Thermococcales</taxon>
        <taxon>Thermococcaceae</taxon>
        <taxon>Thermococcus</taxon>
    </lineage>
</organism>
<keyword evidence="1" id="KW-0812">Transmembrane</keyword>
<proteinExistence type="predicted"/>
<evidence type="ECO:0000313" key="3">
    <source>
        <dbReference type="Proteomes" id="UP000250179"/>
    </source>
</evidence>
<feature type="transmembrane region" description="Helical" evidence="1">
    <location>
        <begin position="96"/>
        <end position="114"/>
    </location>
</feature>
<dbReference type="GeneID" id="33319284"/>
<keyword evidence="1" id="KW-0472">Membrane</keyword>
<dbReference type="OrthoDB" id="85827at2157"/>
<dbReference type="EMBL" id="CP014862">
    <property type="protein sequence ID" value="ASJ02252.1"/>
    <property type="molecule type" value="Genomic_DNA"/>
</dbReference>
<evidence type="ECO:0000313" key="2">
    <source>
        <dbReference type="EMBL" id="ASJ02252.1"/>
    </source>
</evidence>
<reference evidence="2 3" key="1">
    <citation type="submission" date="2016-03" db="EMBL/GenBank/DDBJ databases">
        <title>Complete genome sequence of Thermococcus profundus strain DT5432.</title>
        <authorList>
            <person name="Oger P.M."/>
        </authorList>
    </citation>
    <scope>NUCLEOTIDE SEQUENCE [LARGE SCALE GENOMIC DNA]</scope>
    <source>
        <strain evidence="2 3">DT 5432</strain>
    </source>
</reference>
<feature type="transmembrane region" description="Helical" evidence="1">
    <location>
        <begin position="171"/>
        <end position="194"/>
    </location>
</feature>
<feature type="transmembrane region" description="Helical" evidence="1">
    <location>
        <begin position="214"/>
        <end position="235"/>
    </location>
</feature>
<dbReference type="RefSeq" id="WP_088857516.1">
    <property type="nucleotide sequence ID" value="NZ_CP014862.1"/>
</dbReference>
<feature type="transmembrane region" description="Helical" evidence="1">
    <location>
        <begin position="40"/>
        <end position="60"/>
    </location>
</feature>
<accession>A0A2Z2MC47</accession>
<gene>
    <name evidence="2" type="ORF">A3L09_02695</name>
</gene>
<dbReference type="Proteomes" id="UP000250179">
    <property type="component" value="Chromosome"/>
</dbReference>
<sequence length="265" mass="29728">MQGKKGLKLIVETVVFEIIVLMVLLFFAARSSDVPVDVGLLATMFALLIPFGISAVFFLGRYLEKHDYRREDVKRLYIALEETWGRDRFVKDVQEIIGYHIIAWYLLGMAFFMTGNVVEAAISVVAISLKIFSFTPLFLLMWQWIIDIPFTLYALASGKEWTVTSARNTGLWIIQASIFGAGLLVGIYFLGHTVENSSLEIVERLLKLGRNGHIIKNLLLLSVQSAVFGAVEAYFFPKRKKLAFLVLIAVAALGTVIVWDMLLGA</sequence>
<evidence type="ECO:0000256" key="1">
    <source>
        <dbReference type="SAM" id="Phobius"/>
    </source>
</evidence>
<keyword evidence="3" id="KW-1185">Reference proteome</keyword>
<name>A0A2Z2MC47_THEPR</name>
<feature type="transmembrane region" description="Helical" evidence="1">
    <location>
        <begin position="242"/>
        <end position="262"/>
    </location>
</feature>
<dbReference type="AlphaFoldDB" id="A0A2Z2MC47"/>
<protein>
    <submittedName>
        <fullName evidence="2">Uncharacterized protein</fullName>
    </submittedName>
</protein>
<dbReference type="KEGG" id="tprf:A3L09_02695"/>
<keyword evidence="1" id="KW-1133">Transmembrane helix</keyword>